<evidence type="ECO:0000256" key="1">
    <source>
        <dbReference type="SAM" id="Phobius"/>
    </source>
</evidence>
<keyword evidence="1" id="KW-1133">Transmembrane helix</keyword>
<organism evidence="2 3">
    <name type="scientific">Actinomyces bowdenii</name>
    <dbReference type="NCBI Taxonomy" id="131109"/>
    <lineage>
        <taxon>Bacteria</taxon>
        <taxon>Bacillati</taxon>
        <taxon>Actinomycetota</taxon>
        <taxon>Actinomycetes</taxon>
        <taxon>Actinomycetales</taxon>
        <taxon>Actinomycetaceae</taxon>
        <taxon>Actinomyces</taxon>
    </lineage>
</organism>
<accession>A0A3P1V8U2</accession>
<sequence length="200" mass="20219">MPVLSACSRGSLAALRHLGIPEAAGVCALTLLLCALVPHEPVPIPGRINVRAAVTSVLPILPALAVMASIAAIGAREAVSARGRGGVLALALPINAALLAVTSLLALPLGVPTFARNAVTLTGLSVAASTWCGARAGGVLVVLYVCANWLLGVDMLNQARWWAWIMAPPQRASAWAGALLVLIIAAASLAQGPPRRAASG</sequence>
<gene>
    <name evidence="2" type="ORF">EII10_00150</name>
</gene>
<dbReference type="EMBL" id="RQZC01000001">
    <property type="protein sequence ID" value="RRD30579.1"/>
    <property type="molecule type" value="Genomic_DNA"/>
</dbReference>
<proteinExistence type="predicted"/>
<feature type="transmembrane region" description="Helical" evidence="1">
    <location>
        <begin position="172"/>
        <end position="190"/>
    </location>
</feature>
<protein>
    <submittedName>
        <fullName evidence="2">Uncharacterized protein</fullName>
    </submittedName>
</protein>
<feature type="transmembrane region" description="Helical" evidence="1">
    <location>
        <begin position="50"/>
        <end position="75"/>
    </location>
</feature>
<keyword evidence="1" id="KW-0812">Transmembrane</keyword>
<evidence type="ECO:0000313" key="2">
    <source>
        <dbReference type="EMBL" id="RRD30579.1"/>
    </source>
</evidence>
<dbReference type="RefSeq" id="WP_124932499.1">
    <property type="nucleotide sequence ID" value="NZ_JAGFOU010000029.1"/>
</dbReference>
<evidence type="ECO:0000313" key="3">
    <source>
        <dbReference type="Proteomes" id="UP000271272"/>
    </source>
</evidence>
<reference evidence="2 3" key="1">
    <citation type="submission" date="2018-11" db="EMBL/GenBank/DDBJ databases">
        <title>Genomes From Bacteria Associated with the Canine Oral Cavity: a Test Case for Automated Genome-Based Taxonomic Assignment.</title>
        <authorList>
            <person name="Coil D.A."/>
            <person name="Jospin G."/>
            <person name="Darling A.E."/>
            <person name="Wallis C."/>
            <person name="Davis I.J."/>
            <person name="Harris S."/>
            <person name="Eisen J.A."/>
            <person name="Holcombe L.J."/>
            <person name="O'Flynn C."/>
        </authorList>
    </citation>
    <scope>NUCLEOTIDE SEQUENCE [LARGE SCALE GENOMIC DNA]</scope>
    <source>
        <strain evidence="2 3">OH5050</strain>
    </source>
</reference>
<comment type="caution">
    <text evidence="2">The sequence shown here is derived from an EMBL/GenBank/DDBJ whole genome shotgun (WGS) entry which is preliminary data.</text>
</comment>
<keyword evidence="3" id="KW-1185">Reference proteome</keyword>
<keyword evidence="1" id="KW-0472">Membrane</keyword>
<feature type="transmembrane region" description="Helical" evidence="1">
    <location>
        <begin position="128"/>
        <end position="151"/>
    </location>
</feature>
<dbReference type="Proteomes" id="UP000271272">
    <property type="component" value="Unassembled WGS sequence"/>
</dbReference>
<dbReference type="AlphaFoldDB" id="A0A3P1V8U2"/>
<feature type="transmembrane region" description="Helical" evidence="1">
    <location>
        <begin position="87"/>
        <end position="108"/>
    </location>
</feature>
<name>A0A3P1V8U2_9ACTO</name>
<dbReference type="OrthoDB" id="9928564at2"/>
<feature type="transmembrane region" description="Helical" evidence="1">
    <location>
        <begin position="18"/>
        <end position="38"/>
    </location>
</feature>